<evidence type="ECO:0000256" key="8">
    <source>
        <dbReference type="ARBA" id="ARBA00022960"/>
    </source>
</evidence>
<feature type="transmembrane region" description="Helical" evidence="14">
    <location>
        <begin position="466"/>
        <end position="487"/>
    </location>
</feature>
<reference evidence="16" key="1">
    <citation type="submission" date="2021-08" db="EMBL/GenBank/DDBJ databases">
        <title>WGS assembly of Ceratopteris richardii.</title>
        <authorList>
            <person name="Marchant D.B."/>
            <person name="Chen G."/>
            <person name="Jenkins J."/>
            <person name="Shu S."/>
            <person name="Leebens-Mack J."/>
            <person name="Grimwood J."/>
            <person name="Schmutz J."/>
            <person name="Soltis P."/>
            <person name="Soltis D."/>
            <person name="Chen Z.-H."/>
        </authorList>
    </citation>
    <scope>NUCLEOTIDE SEQUENCE</scope>
    <source>
        <strain evidence="16">Whitten #5841</strain>
        <tissue evidence="16">Leaf</tissue>
    </source>
</reference>
<evidence type="ECO:0000313" key="17">
    <source>
        <dbReference type="Proteomes" id="UP000825935"/>
    </source>
</evidence>
<keyword evidence="5" id="KW-0328">Glycosyltransferase</keyword>
<evidence type="ECO:0000256" key="7">
    <source>
        <dbReference type="ARBA" id="ARBA00022692"/>
    </source>
</evidence>
<comment type="subcellular location">
    <subcellularLocation>
        <location evidence="1">Cell membrane</location>
        <topology evidence="1">Multi-pass membrane protein</topology>
    </subcellularLocation>
</comment>
<dbReference type="GO" id="GO:0005886">
    <property type="term" value="C:plasma membrane"/>
    <property type="evidence" value="ECO:0007669"/>
    <property type="project" value="TreeGrafter"/>
</dbReference>
<evidence type="ECO:0000256" key="10">
    <source>
        <dbReference type="ARBA" id="ARBA00023136"/>
    </source>
</evidence>
<comment type="caution">
    <text evidence="16">The sequence shown here is derived from an EMBL/GenBank/DDBJ whole genome shotgun (WGS) entry which is preliminary data.</text>
</comment>
<dbReference type="GO" id="GO:0003843">
    <property type="term" value="F:1,3-beta-D-glucan synthase activity"/>
    <property type="evidence" value="ECO:0007669"/>
    <property type="project" value="UniProtKB-EC"/>
</dbReference>
<dbReference type="EMBL" id="CM035412">
    <property type="protein sequence ID" value="KAH7433760.1"/>
    <property type="molecule type" value="Genomic_DNA"/>
</dbReference>
<protein>
    <recommendedName>
        <fullName evidence="12">1,3-beta-glucan synthase</fullName>
        <ecNumber evidence="3">2.4.1.34</ecNumber>
    </recommendedName>
    <alternativeName>
        <fullName evidence="12">1,3-beta-glucan synthase</fullName>
    </alternativeName>
</protein>
<comment type="catalytic activity">
    <reaction evidence="13">
        <text>[(1-&gt;3)-beta-D-glucosyl](n) + UDP-alpha-D-glucose = [(1-&gt;3)-beta-D-glucosyl](n+1) + UDP + H(+)</text>
        <dbReference type="Rhea" id="RHEA:21476"/>
        <dbReference type="Rhea" id="RHEA-COMP:11146"/>
        <dbReference type="Rhea" id="RHEA-COMP:14303"/>
        <dbReference type="ChEBI" id="CHEBI:15378"/>
        <dbReference type="ChEBI" id="CHEBI:37671"/>
        <dbReference type="ChEBI" id="CHEBI:58223"/>
        <dbReference type="ChEBI" id="CHEBI:58885"/>
        <dbReference type="EC" id="2.4.1.34"/>
    </reaction>
</comment>
<evidence type="ECO:0000256" key="9">
    <source>
        <dbReference type="ARBA" id="ARBA00022989"/>
    </source>
</evidence>
<dbReference type="PANTHER" id="PTHR12741:SF47">
    <property type="entry name" value="CALLOSE SYNTHASE 9"/>
    <property type="match status" value="1"/>
</dbReference>
<keyword evidence="17" id="KW-1185">Reference proteome</keyword>
<evidence type="ECO:0000259" key="15">
    <source>
        <dbReference type="SMART" id="SM01205"/>
    </source>
</evidence>
<feature type="transmembrane region" description="Helical" evidence="14">
    <location>
        <begin position="311"/>
        <end position="340"/>
    </location>
</feature>
<feature type="transmembrane region" description="Helical" evidence="14">
    <location>
        <begin position="527"/>
        <end position="554"/>
    </location>
</feature>
<evidence type="ECO:0000256" key="1">
    <source>
        <dbReference type="ARBA" id="ARBA00004651"/>
    </source>
</evidence>
<keyword evidence="9 14" id="KW-1133">Transmembrane helix</keyword>
<evidence type="ECO:0000256" key="6">
    <source>
        <dbReference type="ARBA" id="ARBA00022679"/>
    </source>
</evidence>
<feature type="transmembrane region" description="Helical" evidence="14">
    <location>
        <begin position="346"/>
        <end position="366"/>
    </location>
</feature>
<evidence type="ECO:0000256" key="5">
    <source>
        <dbReference type="ARBA" id="ARBA00022676"/>
    </source>
</evidence>
<dbReference type="PANTHER" id="PTHR12741">
    <property type="entry name" value="LYST-INTERACTING PROTEIN LIP5 DOPAMINE RESPONSIVE PROTEIN DRG-1"/>
    <property type="match status" value="1"/>
</dbReference>
<evidence type="ECO:0000256" key="4">
    <source>
        <dbReference type="ARBA" id="ARBA00022475"/>
    </source>
</evidence>
<evidence type="ECO:0000256" key="11">
    <source>
        <dbReference type="ARBA" id="ARBA00023316"/>
    </source>
</evidence>
<dbReference type="Proteomes" id="UP000825935">
    <property type="component" value="Chromosome 7"/>
</dbReference>
<keyword evidence="11" id="KW-0961">Cell wall biogenesis/degradation</keyword>
<evidence type="ECO:0000256" key="13">
    <source>
        <dbReference type="ARBA" id="ARBA00047777"/>
    </source>
</evidence>
<gene>
    <name evidence="16" type="ORF">KP509_07G084800</name>
</gene>
<dbReference type="GO" id="GO:0008360">
    <property type="term" value="P:regulation of cell shape"/>
    <property type="evidence" value="ECO:0007669"/>
    <property type="project" value="UniProtKB-KW"/>
</dbReference>
<keyword evidence="10 14" id="KW-0472">Membrane</keyword>
<dbReference type="AlphaFoldDB" id="A0A8T2UGY9"/>
<comment type="similarity">
    <text evidence="2">Belongs to the glycosyltransferase 48 family.</text>
</comment>
<keyword evidence="7 14" id="KW-0812">Transmembrane</keyword>
<feature type="transmembrane region" description="Helical" evidence="14">
    <location>
        <begin position="1241"/>
        <end position="1260"/>
    </location>
</feature>
<feature type="transmembrane region" description="Helical" evidence="14">
    <location>
        <begin position="378"/>
        <end position="396"/>
    </location>
</feature>
<evidence type="ECO:0000256" key="14">
    <source>
        <dbReference type="SAM" id="Phobius"/>
    </source>
</evidence>
<dbReference type="EC" id="2.4.1.34" evidence="3"/>
<evidence type="ECO:0000256" key="3">
    <source>
        <dbReference type="ARBA" id="ARBA00012589"/>
    </source>
</evidence>
<evidence type="ECO:0000256" key="2">
    <source>
        <dbReference type="ARBA" id="ARBA00009040"/>
    </source>
</evidence>
<feature type="transmembrane region" description="Helical" evidence="14">
    <location>
        <begin position="408"/>
        <end position="429"/>
    </location>
</feature>
<dbReference type="Pfam" id="PF02364">
    <property type="entry name" value="Glucan_synthase"/>
    <property type="match status" value="1"/>
</dbReference>
<dbReference type="Pfam" id="PF14288">
    <property type="entry name" value="FKS1_dom1"/>
    <property type="match status" value="1"/>
</dbReference>
<dbReference type="Pfam" id="PF25968">
    <property type="entry name" value="CALS1"/>
    <property type="match status" value="1"/>
</dbReference>
<keyword evidence="8" id="KW-0133">Cell shape</keyword>
<dbReference type="InterPro" id="IPR026899">
    <property type="entry name" value="FKS1-like_dom1"/>
</dbReference>
<dbReference type="GO" id="GO:0006075">
    <property type="term" value="P:(1-&gt;3)-beta-D-glucan biosynthetic process"/>
    <property type="evidence" value="ECO:0007669"/>
    <property type="project" value="InterPro"/>
</dbReference>
<dbReference type="InterPro" id="IPR003440">
    <property type="entry name" value="Glyco_trans_48_dom"/>
</dbReference>
<accession>A0A8T2UGY9</accession>
<dbReference type="OrthoDB" id="1880850at2759"/>
<sequence length="1264" mass="147530">MAVRRLGTYEVGSSSNNPRTSAYNILPLNADAEICKLPEVKAARNELTRFPVKEGDDVFDLLKEKFLFQEDNIKNQREHLILLLSNARSADYDKDPASVKGKDQDLPVATVRSLFEKIMDNYWKWCSHVRIRSPDCRREEEDKQCMLKHVALYLCIWGEAANVRFLPECICFLFHNLAKLLEHQGPLYPEGQTFLTAIVTPIYEKIKEEADKGKTTNQKHSKWKNYDDFNELFWSNLLFKLPQDNPIQPSNQLHLPEDDPIQHFQHNPGQPSKIKYFKDHFEDAYKNTESKKISYVERRTFFHLYHSFVRVWILLIVLLEILVACAFSGNSLVLLLKLLICIGPTYFVMMFLKSVLDVVMMIGISVQVLSRCHVKASIIFQLLFYGACSFGTIFLYRKMILEMPPNEILLWMLVPLGAYVVIFILRHAVRRQVERMERYKFLACLNWLYRDYFYVGGRLSEKGFYYWRYALFWLLLLGCKASFSYFFQIKPLAEASKSIYPHNEIVIYQWHDLISKRNHNALALMSLWAPVILIYLLDIQIWFTVFSAVVGGILGSKDRLAEIHSLDMLRARFDTFPAELAVRLLASKKQTSAPKGIIISQAKTFSKFWNQIIKCLRNEDYIKDYEEELLIMPEGFNNYITWPLFLLAGKVSLAIKLATENPEELFERLKNDKFMSLAIREAYASASYYYDTLIDGHKDYEIKKLGIERKLSEIDKSSPDKEYKHIARIYRKVKKLVWLTDMDNQKKVNIRAVADALQSIYVDVSKFVKNEKYVQRADVRSTTMPNEIQVEDINLPANENKRTRRQKPLEPKFIRRLHWLLASTEAHSSVPKNEEAQRRLQFFTNSLFMRMPQAPSIRAMKAFSVLTPYYREPVIYSVKDLYLDNEDGISILFYLQKVFPDEWENLLERLKITEKMLTDILIKASNISTGKDAFSKSDAEKVRETRLWASYRGQTLARTVRGMMYYREALRFQACMEEREIEKNEINPEARAEALTDLKFSYVVSCQRYGEQKKHTEREEREKAEDIQELMRTHDGLRIAFVHSEGKCYYSKLIKMSDTGEQEIYKIQLPGNPILGEGKPENQNHSIIFTRGEALQAIDMNQDNYFEEALKMRNLLEQFKPPDKGPQATVLGVREHIFTGSVSSLAWFMSKQEASFVTLGQRVLARPLRVRMHYGHPDVFDRLFHLTRGGMSKASKAINVSEDVFAGFNSTMRNGNITHHEYIQVACELKKLTQEKKKRKSCYLMLLQCLIIFGILTNVFNYRK</sequence>
<keyword evidence="4" id="KW-1003">Cell membrane</keyword>
<dbReference type="SMART" id="SM01205">
    <property type="entry name" value="FKS1_dom1"/>
    <property type="match status" value="1"/>
</dbReference>
<evidence type="ECO:0000256" key="12">
    <source>
        <dbReference type="ARBA" id="ARBA00032165"/>
    </source>
</evidence>
<dbReference type="GO" id="GO:0000148">
    <property type="term" value="C:1,3-beta-D-glucan synthase complex"/>
    <property type="evidence" value="ECO:0007669"/>
    <property type="project" value="InterPro"/>
</dbReference>
<dbReference type="InterPro" id="IPR058851">
    <property type="entry name" value="CALS1_helical"/>
</dbReference>
<organism evidence="16 17">
    <name type="scientific">Ceratopteris richardii</name>
    <name type="common">Triangle waterfern</name>
    <dbReference type="NCBI Taxonomy" id="49495"/>
    <lineage>
        <taxon>Eukaryota</taxon>
        <taxon>Viridiplantae</taxon>
        <taxon>Streptophyta</taxon>
        <taxon>Embryophyta</taxon>
        <taxon>Tracheophyta</taxon>
        <taxon>Polypodiopsida</taxon>
        <taxon>Polypodiidae</taxon>
        <taxon>Polypodiales</taxon>
        <taxon>Pteridineae</taxon>
        <taxon>Pteridaceae</taxon>
        <taxon>Parkerioideae</taxon>
        <taxon>Ceratopteris</taxon>
    </lineage>
</organism>
<feature type="domain" description="1,3-beta-glucan synthase component FKS1-like" evidence="15">
    <location>
        <begin position="144"/>
        <end position="244"/>
    </location>
</feature>
<evidence type="ECO:0000313" key="16">
    <source>
        <dbReference type="EMBL" id="KAH7433760.1"/>
    </source>
</evidence>
<proteinExistence type="inferred from homology"/>
<name>A0A8T2UGY9_CERRI</name>
<keyword evidence="6" id="KW-0808">Transferase</keyword>